<name>A0ABD1NBM0_9FABA</name>
<dbReference type="EMBL" id="JBGMDY010000002">
    <property type="protein sequence ID" value="KAL2344988.1"/>
    <property type="molecule type" value="Genomic_DNA"/>
</dbReference>
<dbReference type="GO" id="GO:0005524">
    <property type="term" value="F:ATP binding"/>
    <property type="evidence" value="ECO:0007669"/>
    <property type="project" value="UniProtKB-KW"/>
</dbReference>
<keyword evidence="5" id="KW-1185">Reference proteome</keyword>
<evidence type="ECO:0000256" key="1">
    <source>
        <dbReference type="ARBA" id="ARBA00022737"/>
    </source>
</evidence>
<dbReference type="PANTHER" id="PTHR11638:SF155">
    <property type="entry name" value="CHAPERONE PROTEIN CLPC1, CHLOROPLASTIC-LIKE"/>
    <property type="match status" value="1"/>
</dbReference>
<dbReference type="AlphaFoldDB" id="A0ABD1NBM0"/>
<evidence type="ECO:0000313" key="4">
    <source>
        <dbReference type="EMBL" id="KAL2344988.1"/>
    </source>
</evidence>
<evidence type="ECO:0000313" key="5">
    <source>
        <dbReference type="Proteomes" id="UP001603857"/>
    </source>
</evidence>
<keyword evidence="2" id="KW-0547">Nucleotide-binding</keyword>
<dbReference type="InterPro" id="IPR050130">
    <property type="entry name" value="ClpA_ClpB"/>
</dbReference>
<evidence type="ECO:0000256" key="3">
    <source>
        <dbReference type="ARBA" id="ARBA00022840"/>
    </source>
</evidence>
<dbReference type="Proteomes" id="UP001603857">
    <property type="component" value="Unassembled WGS sequence"/>
</dbReference>
<comment type="caution">
    <text evidence="4">The sequence shown here is derived from an EMBL/GenBank/DDBJ whole genome shotgun (WGS) entry which is preliminary data.</text>
</comment>
<dbReference type="SUPFAM" id="SSF52540">
    <property type="entry name" value="P-loop containing nucleoside triphosphate hydrolases"/>
    <property type="match status" value="1"/>
</dbReference>
<dbReference type="InterPro" id="IPR027417">
    <property type="entry name" value="P-loop_NTPase"/>
</dbReference>
<organism evidence="4 5">
    <name type="scientific">Flemingia macrophylla</name>
    <dbReference type="NCBI Taxonomy" id="520843"/>
    <lineage>
        <taxon>Eukaryota</taxon>
        <taxon>Viridiplantae</taxon>
        <taxon>Streptophyta</taxon>
        <taxon>Embryophyta</taxon>
        <taxon>Tracheophyta</taxon>
        <taxon>Spermatophyta</taxon>
        <taxon>Magnoliopsida</taxon>
        <taxon>eudicotyledons</taxon>
        <taxon>Gunneridae</taxon>
        <taxon>Pentapetalae</taxon>
        <taxon>rosids</taxon>
        <taxon>fabids</taxon>
        <taxon>Fabales</taxon>
        <taxon>Fabaceae</taxon>
        <taxon>Papilionoideae</taxon>
        <taxon>50 kb inversion clade</taxon>
        <taxon>NPAAA clade</taxon>
        <taxon>indigoferoid/millettioid clade</taxon>
        <taxon>Phaseoleae</taxon>
        <taxon>Flemingia</taxon>
    </lineage>
</organism>
<sequence>MDCGCNVARAFSLLIRFLLVKDFENAISHKDSNAVLLVKSHAVLFHVLIAVDDEYFAAVQEKIQKKRQVLGATKREEAIGVAGKRRKGMERLKVVSQSNCSENWHRADHNANIVCIGATTLDEYRKHIEKDPALERRFQPVKVPKPIVDGAIELLQGLREPYEIHHKLHYIVEAAVAAQLFDSMGQDTDMERLNKLTTFLKKAFQHALLCSWKSYGAQVLRNIEFWRPNAKNIKFWRPSAKEFQNKGVFNELTL</sequence>
<accession>A0ABD1NBM0</accession>
<dbReference type="PANTHER" id="PTHR11638">
    <property type="entry name" value="ATP-DEPENDENT CLP PROTEASE"/>
    <property type="match status" value="1"/>
</dbReference>
<evidence type="ECO:0000256" key="2">
    <source>
        <dbReference type="ARBA" id="ARBA00022741"/>
    </source>
</evidence>
<keyword evidence="1" id="KW-0677">Repeat</keyword>
<keyword evidence="3" id="KW-0067">ATP-binding</keyword>
<protein>
    <submittedName>
        <fullName evidence="4">Uncharacterized protein</fullName>
    </submittedName>
</protein>
<gene>
    <name evidence="4" type="ORF">Fmac_006273</name>
</gene>
<dbReference type="Gene3D" id="3.40.50.300">
    <property type="entry name" value="P-loop containing nucleotide triphosphate hydrolases"/>
    <property type="match status" value="1"/>
</dbReference>
<proteinExistence type="predicted"/>
<reference evidence="4 5" key="1">
    <citation type="submission" date="2024-08" db="EMBL/GenBank/DDBJ databases">
        <title>Insights into the chromosomal genome structure of Flemingia macrophylla.</title>
        <authorList>
            <person name="Ding Y."/>
            <person name="Zhao Y."/>
            <person name="Bi W."/>
            <person name="Wu M."/>
            <person name="Zhao G."/>
            <person name="Gong Y."/>
            <person name="Li W."/>
            <person name="Zhang P."/>
        </authorList>
    </citation>
    <scope>NUCLEOTIDE SEQUENCE [LARGE SCALE GENOMIC DNA]</scope>
    <source>
        <strain evidence="4">DYQJB</strain>
        <tissue evidence="4">Leaf</tissue>
    </source>
</reference>